<accession>A0A2S2KU17</accession>
<dbReference type="InterPro" id="IPR037143">
    <property type="entry name" value="4-PPantetheinyl_Trfase_dom_sf"/>
</dbReference>
<dbReference type="Proteomes" id="UP000245829">
    <property type="component" value="Unassembled WGS sequence"/>
</dbReference>
<keyword evidence="2" id="KW-0808">Transferase</keyword>
<evidence type="ECO:0000256" key="3">
    <source>
        <dbReference type="ARBA" id="ARBA00022723"/>
    </source>
</evidence>
<dbReference type="SUPFAM" id="SSF56214">
    <property type="entry name" value="4'-phosphopantetheinyl transferase"/>
    <property type="match status" value="1"/>
</dbReference>
<dbReference type="RefSeq" id="WP_109877761.1">
    <property type="nucleotide sequence ID" value="NZ_AP026695.1"/>
</dbReference>
<dbReference type="HAMAP" id="MF_00101">
    <property type="entry name" value="AcpS"/>
    <property type="match status" value="1"/>
</dbReference>
<proteinExistence type="inferred from homology"/>
<reference evidence="9 10" key="1">
    <citation type="submission" date="2018-05" db="EMBL/GenBank/DDBJ databases">
        <title>genome sequencing of Nitrosopumilus sp. NM25.</title>
        <authorList>
            <person name="Mori K."/>
            <person name="Nakagawa T."/>
        </authorList>
    </citation>
    <scope>NUCLEOTIDE SEQUENCE [LARGE SCALE GENOMIC DNA]</scope>
    <source>
        <strain evidence="9 10">NM25</strain>
    </source>
</reference>
<keyword evidence="3" id="KW-0479">Metal-binding</keyword>
<dbReference type="GeneID" id="76210181"/>
<dbReference type="OrthoDB" id="186883at2157"/>
<dbReference type="InterPro" id="IPR008278">
    <property type="entry name" value="4-PPantetheinyl_Trfase_dom"/>
</dbReference>
<evidence type="ECO:0000256" key="1">
    <source>
        <dbReference type="ARBA" id="ARBA00022516"/>
    </source>
</evidence>
<dbReference type="EMBL" id="BGKI01000012">
    <property type="protein sequence ID" value="GBH35160.1"/>
    <property type="molecule type" value="Genomic_DNA"/>
</dbReference>
<evidence type="ECO:0000259" key="8">
    <source>
        <dbReference type="Pfam" id="PF01648"/>
    </source>
</evidence>
<dbReference type="InterPro" id="IPR004568">
    <property type="entry name" value="Ppantetheine-prot_Trfase_dom"/>
</dbReference>
<dbReference type="GO" id="GO:0006633">
    <property type="term" value="P:fatty acid biosynthetic process"/>
    <property type="evidence" value="ECO:0007669"/>
    <property type="project" value="UniProtKB-KW"/>
</dbReference>
<evidence type="ECO:0000313" key="9">
    <source>
        <dbReference type="EMBL" id="GBH35160.1"/>
    </source>
</evidence>
<keyword evidence="5" id="KW-0460">Magnesium</keyword>
<dbReference type="GO" id="GO:0000287">
    <property type="term" value="F:magnesium ion binding"/>
    <property type="evidence" value="ECO:0007669"/>
    <property type="project" value="InterPro"/>
</dbReference>
<evidence type="ECO:0000256" key="2">
    <source>
        <dbReference type="ARBA" id="ARBA00022679"/>
    </source>
</evidence>
<dbReference type="GO" id="GO:0008897">
    <property type="term" value="F:holo-[acyl-carrier-protein] synthase activity"/>
    <property type="evidence" value="ECO:0007669"/>
    <property type="project" value="InterPro"/>
</dbReference>
<dbReference type="NCBIfam" id="TIGR00556">
    <property type="entry name" value="pantethn_trn"/>
    <property type="match status" value="1"/>
</dbReference>
<evidence type="ECO:0000313" key="10">
    <source>
        <dbReference type="Proteomes" id="UP000245829"/>
    </source>
</evidence>
<keyword evidence="4" id="KW-0276">Fatty acid metabolism</keyword>
<evidence type="ECO:0000256" key="6">
    <source>
        <dbReference type="ARBA" id="ARBA00023098"/>
    </source>
</evidence>
<sequence length="119" mass="13654">MLENIGIGIDIIEIERFKEKPYQDNEIFYKKIFHLSEIDYCLNNKNSSQSFAVKFAIKESVIKSINKKIDFLDIITDHLDSKPIVSLSKDPSYNFLVSVSHEKQNAIAVVISKKNSLNC</sequence>
<evidence type="ECO:0000256" key="5">
    <source>
        <dbReference type="ARBA" id="ARBA00022842"/>
    </source>
</evidence>
<name>A0A2S2KU17_9ARCH</name>
<keyword evidence="7" id="KW-0275">Fatty acid biosynthesis</keyword>
<comment type="caution">
    <text evidence="9">The sequence shown here is derived from an EMBL/GenBank/DDBJ whole genome shotgun (WGS) entry which is preliminary data.</text>
</comment>
<feature type="domain" description="4'-phosphopantetheinyl transferase" evidence="8">
    <location>
        <begin position="6"/>
        <end position="109"/>
    </location>
</feature>
<dbReference type="AlphaFoldDB" id="A0A2S2KU17"/>
<evidence type="ECO:0000256" key="4">
    <source>
        <dbReference type="ARBA" id="ARBA00022832"/>
    </source>
</evidence>
<dbReference type="Pfam" id="PF01648">
    <property type="entry name" value="ACPS"/>
    <property type="match status" value="1"/>
</dbReference>
<keyword evidence="1" id="KW-0444">Lipid biosynthesis</keyword>
<dbReference type="Gene3D" id="3.90.470.20">
    <property type="entry name" value="4'-phosphopantetheinyl transferase domain"/>
    <property type="match status" value="1"/>
</dbReference>
<keyword evidence="10" id="KW-1185">Reference proteome</keyword>
<keyword evidence="6" id="KW-0443">Lipid metabolism</keyword>
<evidence type="ECO:0000256" key="7">
    <source>
        <dbReference type="ARBA" id="ARBA00023160"/>
    </source>
</evidence>
<gene>
    <name evidence="9" type="primary">acpS</name>
    <name evidence="9" type="ORF">NZNM25_19510</name>
</gene>
<dbReference type="InterPro" id="IPR002582">
    <property type="entry name" value="ACPS"/>
</dbReference>
<protein>
    <submittedName>
        <fullName evidence="9">Holo-[acyl-carrier-protein] synthase</fullName>
    </submittedName>
</protein>
<organism evidence="9 10">
    <name type="scientific">Nitrosopumilus zosterae</name>
    <dbReference type="NCBI Taxonomy" id="718286"/>
    <lineage>
        <taxon>Archaea</taxon>
        <taxon>Nitrososphaerota</taxon>
        <taxon>Nitrososphaeria</taxon>
        <taxon>Nitrosopumilales</taxon>
        <taxon>Nitrosopumilaceae</taxon>
        <taxon>Nitrosopumilus</taxon>
    </lineage>
</organism>